<dbReference type="Gene3D" id="3.20.20.450">
    <property type="entry name" value="EAL domain"/>
    <property type="match status" value="1"/>
</dbReference>
<accession>A0A494XEF6</accession>
<proteinExistence type="predicted"/>
<evidence type="ECO:0000313" key="3">
    <source>
        <dbReference type="Proteomes" id="UP000280434"/>
    </source>
</evidence>
<sequence>MLALSDIEVVREVSEAMRAGQVLLATQPVRSVFDTELELYRECLARLSRTSGEILYPASFIPSLERLQMMRDFDAHVVSQAIEQLRQHPHLCLGVNISAQSATIDEIWGPTLAALEQAPAVARRLIVEITESAPMERGRGRQFCARLQHLGCRIAVDDFGVGFGVHTAMEITSPDIVKIAGSLVTEAGKSAGTTARLARMISLAASTAKHVIAEGVESLADLHVVQQAGAGWVQGYYLGTAALEQRQ</sequence>
<dbReference type="PANTHER" id="PTHR33121">
    <property type="entry name" value="CYCLIC DI-GMP PHOSPHODIESTERASE PDEF"/>
    <property type="match status" value="1"/>
</dbReference>
<dbReference type="Pfam" id="PF00563">
    <property type="entry name" value="EAL"/>
    <property type="match status" value="1"/>
</dbReference>
<reference evidence="2 3" key="1">
    <citation type="submission" date="2018-10" db="EMBL/GenBank/DDBJ databases">
        <title>Paraburkholderia sp. 7MK8-2, isolated from soil.</title>
        <authorList>
            <person name="Gao Z.-H."/>
            <person name="Qiu L.-H."/>
        </authorList>
    </citation>
    <scope>NUCLEOTIDE SEQUENCE [LARGE SCALE GENOMIC DNA]</scope>
    <source>
        <strain evidence="2 3">7MK8-2</strain>
    </source>
</reference>
<dbReference type="SUPFAM" id="SSF141868">
    <property type="entry name" value="EAL domain-like"/>
    <property type="match status" value="1"/>
</dbReference>
<dbReference type="PROSITE" id="PS50883">
    <property type="entry name" value="EAL"/>
    <property type="match status" value="1"/>
</dbReference>
<dbReference type="Proteomes" id="UP000280434">
    <property type="component" value="Unassembled WGS sequence"/>
</dbReference>
<dbReference type="CDD" id="cd01948">
    <property type="entry name" value="EAL"/>
    <property type="match status" value="1"/>
</dbReference>
<dbReference type="RefSeq" id="WP_121278700.1">
    <property type="nucleotide sequence ID" value="NZ_RBZV01000006.1"/>
</dbReference>
<protein>
    <submittedName>
        <fullName evidence="2">EAL domain-containing protein</fullName>
    </submittedName>
</protein>
<dbReference type="GO" id="GO:0071111">
    <property type="term" value="F:cyclic-guanylate-specific phosphodiesterase activity"/>
    <property type="evidence" value="ECO:0007669"/>
    <property type="project" value="InterPro"/>
</dbReference>
<keyword evidence="3" id="KW-1185">Reference proteome</keyword>
<dbReference type="InterPro" id="IPR050706">
    <property type="entry name" value="Cyclic-di-GMP_PDE-like"/>
</dbReference>
<dbReference type="AlphaFoldDB" id="A0A494XEF6"/>
<name>A0A494XEF6_9BURK</name>
<dbReference type="InterPro" id="IPR001633">
    <property type="entry name" value="EAL_dom"/>
</dbReference>
<feature type="domain" description="EAL" evidence="1">
    <location>
        <begin position="6"/>
        <end position="247"/>
    </location>
</feature>
<dbReference type="InterPro" id="IPR035919">
    <property type="entry name" value="EAL_sf"/>
</dbReference>
<comment type="caution">
    <text evidence="2">The sequence shown here is derived from an EMBL/GenBank/DDBJ whole genome shotgun (WGS) entry which is preliminary data.</text>
</comment>
<organism evidence="2 3">
    <name type="scientific">Trinickia fusca</name>
    <dbReference type="NCBI Taxonomy" id="2419777"/>
    <lineage>
        <taxon>Bacteria</taxon>
        <taxon>Pseudomonadati</taxon>
        <taxon>Pseudomonadota</taxon>
        <taxon>Betaproteobacteria</taxon>
        <taxon>Burkholderiales</taxon>
        <taxon>Burkholderiaceae</taxon>
        <taxon>Trinickia</taxon>
    </lineage>
</organism>
<gene>
    <name evidence="2" type="ORF">D7S89_16040</name>
</gene>
<evidence type="ECO:0000313" key="2">
    <source>
        <dbReference type="EMBL" id="RKP46866.1"/>
    </source>
</evidence>
<dbReference type="EMBL" id="RBZV01000006">
    <property type="protein sequence ID" value="RKP46866.1"/>
    <property type="molecule type" value="Genomic_DNA"/>
</dbReference>
<dbReference type="OrthoDB" id="1673646at2"/>
<dbReference type="PANTHER" id="PTHR33121:SF23">
    <property type="entry name" value="CYCLIC DI-GMP PHOSPHODIESTERASE PDEB"/>
    <property type="match status" value="1"/>
</dbReference>
<evidence type="ECO:0000259" key="1">
    <source>
        <dbReference type="PROSITE" id="PS50883"/>
    </source>
</evidence>
<dbReference type="SMART" id="SM00052">
    <property type="entry name" value="EAL"/>
    <property type="match status" value="1"/>
</dbReference>